<dbReference type="SUPFAM" id="SSF51735">
    <property type="entry name" value="NAD(P)-binding Rossmann-fold domains"/>
    <property type="match status" value="1"/>
</dbReference>
<dbReference type="PANTHER" id="PTHR48106">
    <property type="entry name" value="QUINONE OXIDOREDUCTASE PIG3-RELATED"/>
    <property type="match status" value="1"/>
</dbReference>
<dbReference type="SMART" id="SM00829">
    <property type="entry name" value="PKS_ER"/>
    <property type="match status" value="1"/>
</dbReference>
<dbReference type="CDD" id="cd05276">
    <property type="entry name" value="p53_inducible_oxidoreductase"/>
    <property type="match status" value="1"/>
</dbReference>
<dbReference type="RefSeq" id="WP_253243715.1">
    <property type="nucleotide sequence ID" value="NZ_JAMYJR010000063.1"/>
</dbReference>
<evidence type="ECO:0000313" key="5">
    <source>
        <dbReference type="Proteomes" id="UP001523369"/>
    </source>
</evidence>
<dbReference type="Pfam" id="PF08240">
    <property type="entry name" value="ADH_N"/>
    <property type="match status" value="1"/>
</dbReference>
<evidence type="ECO:0000259" key="3">
    <source>
        <dbReference type="SMART" id="SM00829"/>
    </source>
</evidence>
<dbReference type="InterPro" id="IPR013154">
    <property type="entry name" value="ADH-like_N"/>
</dbReference>
<dbReference type="SUPFAM" id="SSF50129">
    <property type="entry name" value="GroES-like"/>
    <property type="match status" value="1"/>
</dbReference>
<sequence length="335" mass="34119">MPSAIRFDHPGPPGVLRLVPVERPEPGPDEVRIEVAAAGVNNADLLERRGQYPVPPDAPPGLGLECAGTITAVGRDVTDWRPGDQVCALFAGGGYAEEALAPAAQVMTIPAGLSMVEAAALPEVACTVYSNLAMIAGLAEGQTVLVHGAGGGIGSFAIQWAAAIGARVIATAGSPAKTAAAIELGAMGAVNYREDDFVAATLGATDGRGVDAILDVVGAPYLRRNLECLGPDGHLVIIGGSVGPVTLDLGALLSRRASISATLLRARPARQKAAIVAGVTRDVLPLVAAGAIRAVVDTVFPLAEAGRAHELLESGRTIGKVVLRTRHHQPCVPSP</sequence>
<keyword evidence="1" id="KW-0521">NADP</keyword>
<keyword evidence="5" id="KW-1185">Reference proteome</keyword>
<proteinExistence type="predicted"/>
<name>A0ABT1E3K9_9ACTN</name>
<reference evidence="4 5" key="1">
    <citation type="submission" date="2022-06" db="EMBL/GenBank/DDBJ databases">
        <title>New Species of the Genus Actinoplanes, ActinopZanes ferrugineus.</title>
        <authorList>
            <person name="Ding P."/>
        </authorList>
    </citation>
    <scope>NUCLEOTIDE SEQUENCE [LARGE SCALE GENOMIC DNA]</scope>
    <source>
        <strain evidence="4 5">TRM88003</strain>
    </source>
</reference>
<gene>
    <name evidence="4" type="ORF">M1L60_44750</name>
</gene>
<dbReference type="EMBL" id="JAMYJR010000063">
    <property type="protein sequence ID" value="MCO8277707.1"/>
    <property type="molecule type" value="Genomic_DNA"/>
</dbReference>
<comment type="caution">
    <text evidence="4">The sequence shown here is derived from an EMBL/GenBank/DDBJ whole genome shotgun (WGS) entry which is preliminary data.</text>
</comment>
<dbReference type="Pfam" id="PF13602">
    <property type="entry name" value="ADH_zinc_N_2"/>
    <property type="match status" value="1"/>
</dbReference>
<dbReference type="InterPro" id="IPR011032">
    <property type="entry name" value="GroES-like_sf"/>
</dbReference>
<dbReference type="InterPro" id="IPR020843">
    <property type="entry name" value="ER"/>
</dbReference>
<evidence type="ECO:0000256" key="2">
    <source>
        <dbReference type="ARBA" id="ARBA00023002"/>
    </source>
</evidence>
<dbReference type="NCBIfam" id="TIGR02824">
    <property type="entry name" value="quinone_pig3"/>
    <property type="match status" value="1"/>
</dbReference>
<dbReference type="InterPro" id="IPR036291">
    <property type="entry name" value="NAD(P)-bd_dom_sf"/>
</dbReference>
<evidence type="ECO:0000256" key="1">
    <source>
        <dbReference type="ARBA" id="ARBA00022857"/>
    </source>
</evidence>
<organism evidence="4 5">
    <name type="scientific">Paractinoplanes aksuensis</name>
    <dbReference type="NCBI Taxonomy" id="2939490"/>
    <lineage>
        <taxon>Bacteria</taxon>
        <taxon>Bacillati</taxon>
        <taxon>Actinomycetota</taxon>
        <taxon>Actinomycetes</taxon>
        <taxon>Micromonosporales</taxon>
        <taxon>Micromonosporaceae</taxon>
        <taxon>Paractinoplanes</taxon>
    </lineage>
</organism>
<feature type="domain" description="Enoyl reductase (ER)" evidence="3">
    <location>
        <begin position="11"/>
        <end position="323"/>
    </location>
</feature>
<dbReference type="Gene3D" id="3.90.180.10">
    <property type="entry name" value="Medium-chain alcohol dehydrogenases, catalytic domain"/>
    <property type="match status" value="1"/>
</dbReference>
<dbReference type="InterPro" id="IPR014189">
    <property type="entry name" value="Quinone_OxRdtase_PIG3"/>
</dbReference>
<dbReference type="PANTHER" id="PTHR48106:SF8">
    <property type="entry name" value="OS02G0805600 PROTEIN"/>
    <property type="match status" value="1"/>
</dbReference>
<dbReference type="Gene3D" id="3.40.50.720">
    <property type="entry name" value="NAD(P)-binding Rossmann-like Domain"/>
    <property type="match status" value="1"/>
</dbReference>
<evidence type="ECO:0000313" key="4">
    <source>
        <dbReference type="EMBL" id="MCO8277707.1"/>
    </source>
</evidence>
<keyword evidence="2" id="KW-0560">Oxidoreductase</keyword>
<accession>A0ABT1E3K9</accession>
<dbReference type="Proteomes" id="UP001523369">
    <property type="component" value="Unassembled WGS sequence"/>
</dbReference>
<protein>
    <submittedName>
        <fullName evidence="4">NAD(P)H-quinone oxidoreductase</fullName>
    </submittedName>
</protein>